<organism evidence="1 2">
    <name type="scientific">Ajellomyces capsulatus (strain G186AR / H82 / ATCC MYA-2454 / RMSCC 2432)</name>
    <name type="common">Darling's disease fungus</name>
    <name type="synonym">Histoplasma capsulatum</name>
    <dbReference type="NCBI Taxonomy" id="447093"/>
    <lineage>
        <taxon>Eukaryota</taxon>
        <taxon>Fungi</taxon>
        <taxon>Dikarya</taxon>
        <taxon>Ascomycota</taxon>
        <taxon>Pezizomycotina</taxon>
        <taxon>Eurotiomycetes</taxon>
        <taxon>Eurotiomycetidae</taxon>
        <taxon>Onygenales</taxon>
        <taxon>Ajellomycetaceae</taxon>
        <taxon>Histoplasma</taxon>
    </lineage>
</organism>
<name>C0P0T2_AJECG</name>
<keyword evidence="2" id="KW-1185">Reference proteome</keyword>
<evidence type="ECO:0000313" key="2">
    <source>
        <dbReference type="Proteomes" id="UP000001631"/>
    </source>
</evidence>
<dbReference type="GeneID" id="69042028"/>
<dbReference type="Proteomes" id="UP000001631">
    <property type="component" value="Unassembled WGS sequence"/>
</dbReference>
<protein>
    <submittedName>
        <fullName evidence="1">Uncharacterized protein</fullName>
    </submittedName>
</protein>
<sequence length="103" mass="11272">MDVWSGRVGDAVVDEGRSQAGGREFVAAVKGGLQVLSLVSSKRMITSVTSLGRDQPRAAWSLGPRGQIEAQVEHGTHGGTWSKRFVQGSDFRFRLRMSVQRSR</sequence>
<accession>C0P0T2</accession>
<dbReference type="RefSeq" id="XP_045283213.1">
    <property type="nucleotide sequence ID" value="XM_045436061.1"/>
</dbReference>
<dbReference type="AlphaFoldDB" id="C0P0T2"/>
<dbReference type="HOGENOM" id="CLU_2262962_0_0_1"/>
<evidence type="ECO:0000313" key="1">
    <source>
        <dbReference type="EMBL" id="EEH02732.1"/>
    </source>
</evidence>
<reference evidence="1" key="1">
    <citation type="submission" date="2009-02" db="EMBL/GenBank/DDBJ databases">
        <title>The Genome Sequence of Ajellomyces capsulatus strain G186AR.</title>
        <authorList>
            <consortium name="The Broad Institute Genome Sequencing Platform"/>
            <person name="Champion M."/>
            <person name="Cuomo C."/>
            <person name="Ma L.-J."/>
            <person name="Henn M.R."/>
            <person name="Sil A."/>
            <person name="Goldman B."/>
            <person name="Young S.K."/>
            <person name="Kodira C.D."/>
            <person name="Zeng Q."/>
            <person name="Koehrsen M."/>
            <person name="Alvarado L."/>
            <person name="Berlin A."/>
            <person name="Borenstein D."/>
            <person name="Chen Z."/>
            <person name="Engels R."/>
            <person name="Freedman E."/>
            <person name="Gellesch M."/>
            <person name="Goldberg J."/>
            <person name="Griggs A."/>
            <person name="Gujja S."/>
            <person name="Heiman D."/>
            <person name="Hepburn T."/>
            <person name="Howarth C."/>
            <person name="Jen D."/>
            <person name="Larson L."/>
            <person name="Lewis B."/>
            <person name="Mehta T."/>
            <person name="Park D."/>
            <person name="Pearson M."/>
            <person name="Roberts A."/>
            <person name="Saif S."/>
            <person name="Shea T."/>
            <person name="Shenoy N."/>
            <person name="Sisk P."/>
            <person name="Stolte C."/>
            <person name="Sykes S."/>
            <person name="Walk T."/>
            <person name="White J."/>
            <person name="Yandava C."/>
            <person name="Klein B."/>
            <person name="McEwen J.G."/>
            <person name="Puccia R."/>
            <person name="Goldman G.H."/>
            <person name="Felipe M.S."/>
            <person name="Nino-Vega G."/>
            <person name="San-Blas G."/>
            <person name="Taylor J."/>
            <person name="Mendoza L."/>
            <person name="Galagan J."/>
            <person name="Nusbaum C."/>
            <person name="Birren B."/>
        </authorList>
    </citation>
    <scope>NUCLEOTIDE SEQUENCE</scope>
    <source>
        <strain evidence="1">G186AR</strain>
    </source>
</reference>
<gene>
    <name evidence="1" type="ORF">HCBG_09012</name>
</gene>
<proteinExistence type="predicted"/>
<dbReference type="InParanoid" id="C0P0T2"/>
<dbReference type="EMBL" id="GG663382">
    <property type="protein sequence ID" value="EEH02732.1"/>
    <property type="molecule type" value="Genomic_DNA"/>
</dbReference>